<dbReference type="EMBL" id="CP104550">
    <property type="protein sequence ID" value="UXH31032.1"/>
    <property type="molecule type" value="Genomic_DNA"/>
</dbReference>
<dbReference type="RefSeq" id="WP_261599403.1">
    <property type="nucleotide sequence ID" value="NZ_CP104550.1"/>
</dbReference>
<dbReference type="AlphaFoldDB" id="A0A9E7RTG9"/>
<dbReference type="Proteomes" id="UP001065373">
    <property type="component" value="Chromosome"/>
</dbReference>
<protein>
    <submittedName>
        <fullName evidence="2">DegT/DnrJ/EryC1/StrS family aminotransferase</fullName>
    </submittedName>
</protein>
<evidence type="ECO:0000313" key="2">
    <source>
        <dbReference type="EMBL" id="UXH31032.1"/>
    </source>
</evidence>
<keyword evidence="2" id="KW-0808">Transferase</keyword>
<dbReference type="GeneID" id="75106715"/>
<organism evidence="2">
    <name type="scientific">Methanothermobacter wolfeii</name>
    <name type="common">Methanobacterium wolfei</name>
    <dbReference type="NCBI Taxonomy" id="145261"/>
    <lineage>
        <taxon>Archaea</taxon>
        <taxon>Methanobacteriati</taxon>
        <taxon>Methanobacteriota</taxon>
        <taxon>Methanomada group</taxon>
        <taxon>Methanobacteria</taxon>
        <taxon>Methanobacteriales</taxon>
        <taxon>Methanobacteriaceae</taxon>
        <taxon>Methanothermobacter</taxon>
    </lineage>
</organism>
<dbReference type="InterPro" id="IPR000653">
    <property type="entry name" value="DegT/StrS_aminotransferase"/>
</dbReference>
<dbReference type="SUPFAM" id="SSF53383">
    <property type="entry name" value="PLP-dependent transferases"/>
    <property type="match status" value="1"/>
</dbReference>
<dbReference type="Gene3D" id="3.40.640.10">
    <property type="entry name" value="Type I PLP-dependent aspartate aminotransferase-like (Major domain)"/>
    <property type="match status" value="1"/>
</dbReference>
<dbReference type="Pfam" id="PF01041">
    <property type="entry name" value="DegT_DnrJ_EryC1"/>
    <property type="match status" value="1"/>
</dbReference>
<keyword evidence="1" id="KW-0663">Pyridoxal phosphate</keyword>
<reference evidence="2" key="1">
    <citation type="submission" date="2022-09" db="EMBL/GenBank/DDBJ databases">
        <title>Characterization of three MwoI isoschizomers from sequenced genome and metagenomes.</title>
        <authorList>
            <person name="Fomenkov A."/>
            <person name="Xu S.Y."/>
            <person name="Roberts R.J."/>
        </authorList>
    </citation>
    <scope>NUCLEOTIDE SEQUENCE</scope>
    <source>
        <strain evidence="2">DSM 2970</strain>
    </source>
</reference>
<evidence type="ECO:0000256" key="1">
    <source>
        <dbReference type="RuleBase" id="RU004508"/>
    </source>
</evidence>
<name>A0A9E7RTG9_METWO</name>
<proteinExistence type="inferred from homology"/>
<dbReference type="InterPro" id="IPR015424">
    <property type="entry name" value="PyrdxlP-dep_Trfase"/>
</dbReference>
<gene>
    <name evidence="2" type="ORF">N5910_05645</name>
</gene>
<sequence>MNMKLRFRRPSPETRRAVCRAALYDDIPNPEERIKEITGHEAALLVNSGSATILLVASRLEGSILIPDQGGWRGFRRIPPIPGRKTIPLKTERGLISPETLESALEETGASALLVTSFAGYTAEQPIKELGEVCRSHGAILVEDASGSVSDPEGRLCNGRYSDIILASTGSPKTVNAGGGGFVSTSIPGFLERDALVSCLRADPYVRAAVALELESAGVNLRETLRACSYLKKNLEGALHPERRGVNVIIPSEDPRRDARVLRGLVNADGRSIFTACPLYDRVLEDAVAVEVKNLDVRCLTDENLEGLVEIIRGVIPEPS</sequence>
<comment type="similarity">
    <text evidence="1">Belongs to the DegT/DnrJ/EryC1 family.</text>
</comment>
<dbReference type="GO" id="GO:0008483">
    <property type="term" value="F:transaminase activity"/>
    <property type="evidence" value="ECO:0007669"/>
    <property type="project" value="UniProtKB-KW"/>
</dbReference>
<accession>A0A9E7RTG9</accession>
<keyword evidence="2" id="KW-0032">Aminotransferase</keyword>
<dbReference type="InterPro" id="IPR015421">
    <property type="entry name" value="PyrdxlP-dep_Trfase_major"/>
</dbReference>